<reference evidence="3 4" key="1">
    <citation type="submission" date="2016-08" db="EMBL/GenBank/DDBJ databases">
        <title>Genome sequence of Clavibacter michiganensis spp. strain CASJ009.</title>
        <authorList>
            <person name="Thapa S.P."/>
            <person name="Coaker G."/>
        </authorList>
    </citation>
    <scope>NUCLEOTIDE SEQUENCE [LARGE SCALE GENOMIC DNA]</scope>
    <source>
        <strain evidence="3">CASJ009</strain>
    </source>
</reference>
<keyword evidence="2 3" id="KW-0812">Transmembrane</keyword>
<keyword evidence="2" id="KW-0472">Membrane</keyword>
<dbReference type="Proteomes" id="UP000195106">
    <property type="component" value="Unassembled WGS sequence"/>
</dbReference>
<proteinExistence type="predicted"/>
<sequence length="241" mass="23744">MRVTRRTKGLALLLVLATSAATFLGWSQDWSTLRIGGQAPALVPVAGSVAAPALSALALSSLALAGALAIAGRGLRVVLGVLQALIGATVALTALAALSGPVQAGEAAVTTVTGVAGSAPVADLVVGWTTTPWGPFTLAAGVASALVGILVAGTGPRWPTGRSRYDAPDAGPARRIVPREDPVAAWDSLSGGADPTRREPGDPDDASPAGSVAEGGDGRREADGTAPAVPPAPGVHPDADR</sequence>
<dbReference type="InterPro" id="IPR019051">
    <property type="entry name" value="Trp_biosyn_TM_oprn/chp"/>
</dbReference>
<organism evidence="3 4">
    <name type="scientific">Clavibacter michiganensis</name>
    <dbReference type="NCBI Taxonomy" id="28447"/>
    <lineage>
        <taxon>Bacteria</taxon>
        <taxon>Bacillati</taxon>
        <taxon>Actinomycetota</taxon>
        <taxon>Actinomycetes</taxon>
        <taxon>Micrococcales</taxon>
        <taxon>Microbacteriaceae</taxon>
        <taxon>Clavibacter</taxon>
    </lineage>
</organism>
<feature type="transmembrane region" description="Helical" evidence="2">
    <location>
        <begin position="49"/>
        <end position="70"/>
    </location>
</feature>
<name>A0A251XUY9_9MICO</name>
<protein>
    <submittedName>
        <fullName evidence="3">Tryptophan-associated transmembrane protein (Trp_oprn_chp)</fullName>
    </submittedName>
</protein>
<dbReference type="AlphaFoldDB" id="A0A251XUY9"/>
<gene>
    <name evidence="3" type="ORF">CMsap09_10020</name>
</gene>
<keyword evidence="2" id="KW-1133">Transmembrane helix</keyword>
<dbReference type="Pfam" id="PF09534">
    <property type="entry name" value="Trp_oprn_chp"/>
    <property type="match status" value="1"/>
</dbReference>
<feature type="transmembrane region" description="Helical" evidence="2">
    <location>
        <begin position="133"/>
        <end position="154"/>
    </location>
</feature>
<evidence type="ECO:0000256" key="2">
    <source>
        <dbReference type="SAM" id="Phobius"/>
    </source>
</evidence>
<accession>A0A251XUY9</accession>
<evidence type="ECO:0000313" key="4">
    <source>
        <dbReference type="Proteomes" id="UP000195106"/>
    </source>
</evidence>
<evidence type="ECO:0000313" key="3">
    <source>
        <dbReference type="EMBL" id="OUE09270.1"/>
    </source>
</evidence>
<evidence type="ECO:0000256" key="1">
    <source>
        <dbReference type="SAM" id="MobiDB-lite"/>
    </source>
</evidence>
<feature type="region of interest" description="Disordered" evidence="1">
    <location>
        <begin position="158"/>
        <end position="241"/>
    </location>
</feature>
<comment type="caution">
    <text evidence="3">The sequence shown here is derived from an EMBL/GenBank/DDBJ whole genome shotgun (WGS) entry which is preliminary data.</text>
</comment>
<dbReference type="EMBL" id="MDHJ01000001">
    <property type="protein sequence ID" value="OUE09270.1"/>
    <property type="molecule type" value="Genomic_DNA"/>
</dbReference>
<feature type="transmembrane region" description="Helical" evidence="2">
    <location>
        <begin position="77"/>
        <end position="98"/>
    </location>
</feature>